<dbReference type="GO" id="GO:0022857">
    <property type="term" value="F:transmembrane transporter activity"/>
    <property type="evidence" value="ECO:0007669"/>
    <property type="project" value="InterPro"/>
</dbReference>
<reference evidence="8 9" key="1">
    <citation type="submission" date="2017-09" db="EMBL/GenBank/DDBJ databases">
        <title>Bacterial strain isolated from the female urinary microbiota.</title>
        <authorList>
            <person name="Thomas-White K."/>
            <person name="Kumar N."/>
            <person name="Forster S."/>
            <person name="Putonti C."/>
            <person name="Lawley T."/>
            <person name="Wolfe A.J."/>
        </authorList>
    </citation>
    <scope>NUCLEOTIDE SEQUENCE [LARGE SCALE GENOMIC DNA]</scope>
    <source>
        <strain evidence="8 9">UMB0680</strain>
    </source>
</reference>
<dbReference type="PANTHER" id="PTHR23513:SF11">
    <property type="entry name" value="STAPHYLOFERRIN A TRANSPORTER"/>
    <property type="match status" value="1"/>
</dbReference>
<dbReference type="InterPro" id="IPR011701">
    <property type="entry name" value="MFS"/>
</dbReference>
<feature type="transmembrane region" description="Helical" evidence="6">
    <location>
        <begin position="286"/>
        <end position="305"/>
    </location>
</feature>
<dbReference type="PROSITE" id="PS50850">
    <property type="entry name" value="MFS"/>
    <property type="match status" value="1"/>
</dbReference>
<sequence>MQGEVFMSNAAPANYWWWFGSDSAAAASAGTRDFLVPLLALSVSVSAAQAGMVSTIQLLLTQALLIPGGLVIDRFGRRGLVTVNASVNAVVLLFLSALALTGNLTLPVLIGAAIILGVCTGLFGEASDALLRSIVTQERYPKAITVNEGRDAALRLAAAPAGSALMGIASGLGLLISGVFSAIAGVLITRVRGISGPQNQKETTVRSQVAEAYTWLKGTRRAVLLAMLVGSVNFSVAGVMTTTQFAIFLRTREALDVGIITMSAGISVIVGAVLAQAVLDRVPTGILIPALFAWLGAGMTTLAFFHTGAALVVVLMATFLGVPSLNGAMSGFFFSSTPDELQGRVHAILASFTLGLGALAPAVAGFVLQHWGTGWAYAMALTPMVIALTAALLSTRIRELPTPENWHKYEL</sequence>
<dbReference type="Proteomes" id="UP000235703">
    <property type="component" value="Unassembled WGS sequence"/>
</dbReference>
<protein>
    <recommendedName>
        <fullName evidence="7">Major facilitator superfamily (MFS) profile domain-containing protein</fullName>
    </recommendedName>
</protein>
<evidence type="ECO:0000259" key="7">
    <source>
        <dbReference type="PROSITE" id="PS50850"/>
    </source>
</evidence>
<evidence type="ECO:0000256" key="6">
    <source>
        <dbReference type="SAM" id="Phobius"/>
    </source>
</evidence>
<evidence type="ECO:0000256" key="5">
    <source>
        <dbReference type="ARBA" id="ARBA00023136"/>
    </source>
</evidence>
<name>A0A2N6PL70_9MICO</name>
<dbReference type="AlphaFoldDB" id="A0A2N6PL70"/>
<keyword evidence="9" id="KW-1185">Reference proteome</keyword>
<feature type="transmembrane region" description="Helical" evidence="6">
    <location>
        <begin position="374"/>
        <end position="393"/>
    </location>
</feature>
<dbReference type="PANTHER" id="PTHR23513">
    <property type="entry name" value="INTEGRAL MEMBRANE EFFLUX PROTEIN-RELATED"/>
    <property type="match status" value="1"/>
</dbReference>
<comment type="caution">
    <text evidence="8">The sequence shown here is derived from an EMBL/GenBank/DDBJ whole genome shotgun (WGS) entry which is preliminary data.</text>
</comment>
<keyword evidence="2" id="KW-1003">Cell membrane</keyword>
<dbReference type="PROSITE" id="PS00216">
    <property type="entry name" value="SUGAR_TRANSPORT_1"/>
    <property type="match status" value="1"/>
</dbReference>
<evidence type="ECO:0000313" key="8">
    <source>
        <dbReference type="EMBL" id="PMB99418.1"/>
    </source>
</evidence>
<dbReference type="Pfam" id="PF07690">
    <property type="entry name" value="MFS_1"/>
    <property type="match status" value="1"/>
</dbReference>
<dbReference type="InterPro" id="IPR020846">
    <property type="entry name" value="MFS_dom"/>
</dbReference>
<organism evidence="8 9">
    <name type="scientific">Brevibacterium luteolum</name>
    <dbReference type="NCBI Taxonomy" id="199591"/>
    <lineage>
        <taxon>Bacteria</taxon>
        <taxon>Bacillati</taxon>
        <taxon>Actinomycetota</taxon>
        <taxon>Actinomycetes</taxon>
        <taxon>Micrococcales</taxon>
        <taxon>Brevibacteriaceae</taxon>
        <taxon>Brevibacterium</taxon>
    </lineage>
</organism>
<evidence type="ECO:0000256" key="4">
    <source>
        <dbReference type="ARBA" id="ARBA00022989"/>
    </source>
</evidence>
<keyword evidence="4 6" id="KW-1133">Transmembrane helix</keyword>
<accession>A0A2N6PL70</accession>
<keyword evidence="3 6" id="KW-0812">Transmembrane</keyword>
<feature type="transmembrane region" description="Helical" evidence="6">
    <location>
        <begin position="347"/>
        <end position="368"/>
    </location>
</feature>
<feature type="transmembrane region" description="Helical" evidence="6">
    <location>
        <begin position="222"/>
        <end position="247"/>
    </location>
</feature>
<evidence type="ECO:0000256" key="2">
    <source>
        <dbReference type="ARBA" id="ARBA00022475"/>
    </source>
</evidence>
<dbReference type="InterPro" id="IPR036259">
    <property type="entry name" value="MFS_trans_sf"/>
</dbReference>
<dbReference type="Gene3D" id="1.20.1250.20">
    <property type="entry name" value="MFS general substrate transporter like domains"/>
    <property type="match status" value="1"/>
</dbReference>
<dbReference type="GO" id="GO:0005886">
    <property type="term" value="C:plasma membrane"/>
    <property type="evidence" value="ECO:0007669"/>
    <property type="project" value="UniProtKB-SubCell"/>
</dbReference>
<dbReference type="InterPro" id="IPR005829">
    <property type="entry name" value="Sugar_transporter_CS"/>
</dbReference>
<evidence type="ECO:0000256" key="3">
    <source>
        <dbReference type="ARBA" id="ARBA00022692"/>
    </source>
</evidence>
<keyword evidence="5 6" id="KW-0472">Membrane</keyword>
<evidence type="ECO:0000256" key="1">
    <source>
        <dbReference type="ARBA" id="ARBA00004651"/>
    </source>
</evidence>
<dbReference type="SUPFAM" id="SSF103473">
    <property type="entry name" value="MFS general substrate transporter"/>
    <property type="match status" value="1"/>
</dbReference>
<feature type="transmembrane region" description="Helical" evidence="6">
    <location>
        <begin position="311"/>
        <end position="335"/>
    </location>
</feature>
<proteinExistence type="predicted"/>
<dbReference type="EMBL" id="PNFZ01000001">
    <property type="protein sequence ID" value="PMB99418.1"/>
    <property type="molecule type" value="Genomic_DNA"/>
</dbReference>
<evidence type="ECO:0000313" key="9">
    <source>
        <dbReference type="Proteomes" id="UP000235703"/>
    </source>
</evidence>
<gene>
    <name evidence="8" type="ORF">CJ198_02555</name>
</gene>
<comment type="subcellular location">
    <subcellularLocation>
        <location evidence="1">Cell membrane</location>
        <topology evidence="1">Multi-pass membrane protein</topology>
    </subcellularLocation>
</comment>
<feature type="transmembrane region" description="Helical" evidence="6">
    <location>
        <begin position="259"/>
        <end position="279"/>
    </location>
</feature>
<feature type="transmembrane region" description="Helical" evidence="6">
    <location>
        <begin position="174"/>
        <end position="191"/>
    </location>
</feature>
<feature type="domain" description="Major facilitator superfamily (MFS) profile" evidence="7">
    <location>
        <begin position="1"/>
        <end position="398"/>
    </location>
</feature>